<feature type="domain" description="Gfo/Idh/MocA-like oxidoreductase N-terminal" evidence="1">
    <location>
        <begin position="57"/>
        <end position="172"/>
    </location>
</feature>
<dbReference type="Pfam" id="PF01408">
    <property type="entry name" value="GFO_IDH_MocA"/>
    <property type="match status" value="1"/>
</dbReference>
<evidence type="ECO:0000313" key="3">
    <source>
        <dbReference type="EMBL" id="QDT74913.1"/>
    </source>
</evidence>
<dbReference type="InterPro" id="IPR043906">
    <property type="entry name" value="Gfo/Idh/MocA_OxRdtase_bact_C"/>
</dbReference>
<keyword evidence="3" id="KW-0560">Oxidoreductase</keyword>
<dbReference type="InterPro" id="IPR006311">
    <property type="entry name" value="TAT_signal"/>
</dbReference>
<dbReference type="InterPro" id="IPR036291">
    <property type="entry name" value="NAD(P)-bd_dom_sf"/>
</dbReference>
<dbReference type="AlphaFoldDB" id="A0A517U2T3"/>
<dbReference type="EMBL" id="CP036339">
    <property type="protein sequence ID" value="QDT74913.1"/>
    <property type="molecule type" value="Genomic_DNA"/>
</dbReference>
<dbReference type="GO" id="GO:0050112">
    <property type="term" value="F:inositol 2-dehydrogenase (NAD+) activity"/>
    <property type="evidence" value="ECO:0007669"/>
    <property type="project" value="UniProtKB-EC"/>
</dbReference>
<dbReference type="RefSeq" id="WP_145434627.1">
    <property type="nucleotide sequence ID" value="NZ_CP036339.1"/>
</dbReference>
<dbReference type="PROSITE" id="PS51318">
    <property type="entry name" value="TAT"/>
    <property type="match status" value="1"/>
</dbReference>
<dbReference type="EC" id="1.1.1.18" evidence="3"/>
<name>A0A517U2T3_9BACT</name>
<dbReference type="PANTHER" id="PTHR43818:SF5">
    <property type="entry name" value="OXIDOREDUCTASE FAMILY PROTEIN"/>
    <property type="match status" value="1"/>
</dbReference>
<dbReference type="OrthoDB" id="9788246at2"/>
<gene>
    <name evidence="3" type="primary">iolG_6</name>
    <name evidence="3" type="ORF">I41_41170</name>
</gene>
<keyword evidence="4" id="KW-1185">Reference proteome</keyword>
<accession>A0A517U2T3</accession>
<dbReference type="InterPro" id="IPR000683">
    <property type="entry name" value="Gfo/Idh/MocA-like_OxRdtase_N"/>
</dbReference>
<protein>
    <submittedName>
        <fullName evidence="3">Inositol 2-dehydrogenase</fullName>
        <ecNumber evidence="3">1.1.1.18</ecNumber>
    </submittedName>
</protein>
<dbReference type="Proteomes" id="UP000317909">
    <property type="component" value="Chromosome"/>
</dbReference>
<evidence type="ECO:0000259" key="2">
    <source>
        <dbReference type="Pfam" id="PF19051"/>
    </source>
</evidence>
<dbReference type="SUPFAM" id="SSF51735">
    <property type="entry name" value="NAD(P)-binding Rossmann-fold domains"/>
    <property type="match status" value="1"/>
</dbReference>
<dbReference type="GO" id="GO:0000166">
    <property type="term" value="F:nucleotide binding"/>
    <property type="evidence" value="ECO:0007669"/>
    <property type="project" value="InterPro"/>
</dbReference>
<dbReference type="Pfam" id="PF19051">
    <property type="entry name" value="GFO_IDH_MocA_C2"/>
    <property type="match status" value="1"/>
</dbReference>
<dbReference type="Gene3D" id="3.30.360.10">
    <property type="entry name" value="Dihydrodipicolinate Reductase, domain 2"/>
    <property type="match status" value="1"/>
</dbReference>
<feature type="domain" description="Gfo/Idh/MocA-like oxidoreductase bacterial type C-terminal" evidence="2">
    <location>
        <begin position="218"/>
        <end position="462"/>
    </location>
</feature>
<dbReference type="InterPro" id="IPR050463">
    <property type="entry name" value="Gfo/Idh/MocA_oxidrdct_glycsds"/>
</dbReference>
<dbReference type="Gene3D" id="3.40.50.720">
    <property type="entry name" value="NAD(P)-binding Rossmann-like Domain"/>
    <property type="match status" value="1"/>
</dbReference>
<proteinExistence type="predicted"/>
<organism evidence="3 4">
    <name type="scientific">Lacipirellula limnantheis</name>
    <dbReference type="NCBI Taxonomy" id="2528024"/>
    <lineage>
        <taxon>Bacteria</taxon>
        <taxon>Pseudomonadati</taxon>
        <taxon>Planctomycetota</taxon>
        <taxon>Planctomycetia</taxon>
        <taxon>Pirellulales</taxon>
        <taxon>Lacipirellulaceae</taxon>
        <taxon>Lacipirellula</taxon>
    </lineage>
</organism>
<sequence length="465" mass="51539">MSQHKRVSSRQVSSRRSFLKQTVGSAGIAAAGGGLVPYFLTASRAAAATASGDRPLIGCIGLGGQGSWNMELAMKHADVVAVCDVDSNRLAEARQNAGGKADMYDDYRKLLDRKDIQAVSIATPDHWHTKIAIDAMKAGKDVYCEKPLTLTIDEGKKICQVVKETGAVFQVGTQQRSDMDQRFLQAVAIIQSGRLGKVHKVSCAIGNAESSPSIPIVAPPKELNWERWLGQAPLVEYRWQGGKDAEGAEIPYKSRGHYEFRWWYEYSGGKMTDWGAHHVDCACWALGLDKTGPNAVRVDFCEHPVPFEKGYPTLDDRYNTATSFHVVNTFDDEGVELTIRHDTDNGILFEGDKGRLFVSRGKLAGKPVEELTDNPLPADAMRKAYKGSEPVSHMQNFFDCVKNRKEPISDVFSHHRSLTNCHLANIALRLNRNLKWDPVKEAMIGDDEAQSFVAREQRKGYEITV</sequence>
<dbReference type="SUPFAM" id="SSF55347">
    <property type="entry name" value="Glyceraldehyde-3-phosphate dehydrogenase-like, C-terminal domain"/>
    <property type="match status" value="1"/>
</dbReference>
<evidence type="ECO:0000259" key="1">
    <source>
        <dbReference type="Pfam" id="PF01408"/>
    </source>
</evidence>
<evidence type="ECO:0000313" key="4">
    <source>
        <dbReference type="Proteomes" id="UP000317909"/>
    </source>
</evidence>
<reference evidence="3 4" key="1">
    <citation type="submission" date="2019-02" db="EMBL/GenBank/DDBJ databases">
        <title>Deep-cultivation of Planctomycetes and their phenomic and genomic characterization uncovers novel biology.</title>
        <authorList>
            <person name="Wiegand S."/>
            <person name="Jogler M."/>
            <person name="Boedeker C."/>
            <person name="Pinto D."/>
            <person name="Vollmers J."/>
            <person name="Rivas-Marin E."/>
            <person name="Kohn T."/>
            <person name="Peeters S.H."/>
            <person name="Heuer A."/>
            <person name="Rast P."/>
            <person name="Oberbeckmann S."/>
            <person name="Bunk B."/>
            <person name="Jeske O."/>
            <person name="Meyerdierks A."/>
            <person name="Storesund J.E."/>
            <person name="Kallscheuer N."/>
            <person name="Luecker S."/>
            <person name="Lage O.M."/>
            <person name="Pohl T."/>
            <person name="Merkel B.J."/>
            <person name="Hornburger P."/>
            <person name="Mueller R.-W."/>
            <person name="Bruemmer F."/>
            <person name="Labrenz M."/>
            <person name="Spormann A.M."/>
            <person name="Op den Camp H."/>
            <person name="Overmann J."/>
            <person name="Amann R."/>
            <person name="Jetten M.S.M."/>
            <person name="Mascher T."/>
            <person name="Medema M.H."/>
            <person name="Devos D.P."/>
            <person name="Kaster A.-K."/>
            <person name="Ovreas L."/>
            <person name="Rohde M."/>
            <person name="Galperin M.Y."/>
            <person name="Jogler C."/>
        </authorList>
    </citation>
    <scope>NUCLEOTIDE SEQUENCE [LARGE SCALE GENOMIC DNA]</scope>
    <source>
        <strain evidence="3 4">I41</strain>
    </source>
</reference>
<dbReference type="KEGG" id="llh:I41_41170"/>
<dbReference type="PANTHER" id="PTHR43818">
    <property type="entry name" value="BCDNA.GH03377"/>
    <property type="match status" value="1"/>
</dbReference>